<dbReference type="EMBL" id="PYSW02000048">
    <property type="protein sequence ID" value="KAG2374076.1"/>
    <property type="molecule type" value="Genomic_DNA"/>
</dbReference>
<keyword evidence="4" id="KW-1185">Reference proteome</keyword>
<keyword evidence="2" id="KW-0812">Transmembrane</keyword>
<protein>
    <submittedName>
        <fullName evidence="3">Uncharacterized protein</fullName>
    </submittedName>
</protein>
<evidence type="ECO:0000313" key="4">
    <source>
        <dbReference type="Proteomes" id="UP000816034"/>
    </source>
</evidence>
<evidence type="ECO:0000256" key="1">
    <source>
        <dbReference type="SAM" id="MobiDB-lite"/>
    </source>
</evidence>
<keyword evidence="2" id="KW-1133">Transmembrane helix</keyword>
<dbReference type="RefSeq" id="XP_044543250.1">
    <property type="nucleotide sequence ID" value="XM_044686779.1"/>
</dbReference>
<evidence type="ECO:0000313" key="3">
    <source>
        <dbReference type="EMBL" id="KAG2374076.1"/>
    </source>
</evidence>
<evidence type="ECO:0000256" key="2">
    <source>
        <dbReference type="SAM" id="Phobius"/>
    </source>
</evidence>
<proteinExistence type="predicted"/>
<feature type="region of interest" description="Disordered" evidence="1">
    <location>
        <begin position="1"/>
        <end position="34"/>
    </location>
</feature>
<accession>A0AA88KFH5</accession>
<feature type="transmembrane region" description="Helical" evidence="2">
    <location>
        <begin position="180"/>
        <end position="204"/>
    </location>
</feature>
<name>A0AA88KFH5_NAELO</name>
<feature type="transmembrane region" description="Helical" evidence="2">
    <location>
        <begin position="50"/>
        <end position="70"/>
    </location>
</feature>
<keyword evidence="2" id="KW-0472">Membrane</keyword>
<dbReference type="Proteomes" id="UP000816034">
    <property type="component" value="Unassembled WGS sequence"/>
</dbReference>
<organism evidence="3 4">
    <name type="scientific">Naegleria lovaniensis</name>
    <name type="common">Amoeba</name>
    <dbReference type="NCBI Taxonomy" id="51637"/>
    <lineage>
        <taxon>Eukaryota</taxon>
        <taxon>Discoba</taxon>
        <taxon>Heterolobosea</taxon>
        <taxon>Tetramitia</taxon>
        <taxon>Eutetramitia</taxon>
        <taxon>Vahlkampfiidae</taxon>
        <taxon>Naegleria</taxon>
    </lineage>
</organism>
<dbReference type="AlphaFoldDB" id="A0AA88KFH5"/>
<feature type="transmembrane region" description="Helical" evidence="2">
    <location>
        <begin position="118"/>
        <end position="138"/>
    </location>
</feature>
<feature type="compositionally biased region" description="Polar residues" evidence="1">
    <location>
        <begin position="1"/>
        <end position="14"/>
    </location>
</feature>
<comment type="caution">
    <text evidence="3">The sequence shown here is derived from an EMBL/GenBank/DDBJ whole genome shotgun (WGS) entry which is preliminary data.</text>
</comment>
<sequence>MTTTQPFQSCQNINHDADNTPTTTTPPSIHLHASSCHSTRKPSFTMKNSLMNFAIFENLGIVILTAGLFIKTPSTFTSYPLFDSSEDDMETSHSSYYRYIEMSLLEYCQQCKEANMQLFNLICIVVGVTSMCLALYITHNVLRENKLKTSNAHERTDIHHGDQNMLSRLLKNGHCSLKHVMAIVVFSILSFTSFALLVYMQFFIASNNSLVMTMEQCDHVEWYARTSKILSLVLGSTMNVIGIGCLLRLVVCSFWKKKPAVDQHDATRSVSLSCSSCHSQEAIIASEKV</sequence>
<reference evidence="3 4" key="1">
    <citation type="journal article" date="2018" name="BMC Genomics">
        <title>The genome of Naegleria lovaniensis, the basis for a comparative approach to unravel pathogenicity factors of the human pathogenic amoeba N. fowleri.</title>
        <authorList>
            <person name="Liechti N."/>
            <person name="Schurch N."/>
            <person name="Bruggmann R."/>
            <person name="Wittwer M."/>
        </authorList>
    </citation>
    <scope>NUCLEOTIDE SEQUENCE [LARGE SCALE GENOMIC DNA]</scope>
    <source>
        <strain evidence="3 4">ATCC 30569</strain>
    </source>
</reference>
<gene>
    <name evidence="3" type="ORF">C9374_011155</name>
</gene>
<dbReference type="GeneID" id="68103609"/>
<feature type="transmembrane region" description="Helical" evidence="2">
    <location>
        <begin position="229"/>
        <end position="251"/>
    </location>
</feature>